<dbReference type="InterPro" id="IPR036812">
    <property type="entry name" value="NAD(P)_OxRdtase_dom_sf"/>
</dbReference>
<dbReference type="InterPro" id="IPR018170">
    <property type="entry name" value="Aldo/ket_reductase_CS"/>
</dbReference>
<name>A0ABP8DF00_9ACTN</name>
<comment type="similarity">
    <text evidence="1">Belongs to the aldo/keto reductase family.</text>
</comment>
<dbReference type="InterPro" id="IPR023210">
    <property type="entry name" value="NADP_OxRdtase_dom"/>
</dbReference>
<proteinExistence type="inferred from homology"/>
<dbReference type="InterPro" id="IPR020471">
    <property type="entry name" value="AKR"/>
</dbReference>
<dbReference type="PRINTS" id="PR00069">
    <property type="entry name" value="ALDKETRDTASE"/>
</dbReference>
<dbReference type="PROSITE" id="PS00063">
    <property type="entry name" value="ALDOKETO_REDUCTASE_3"/>
    <property type="match status" value="1"/>
</dbReference>
<evidence type="ECO:0000313" key="6">
    <source>
        <dbReference type="Proteomes" id="UP001500620"/>
    </source>
</evidence>
<gene>
    <name evidence="5" type="ORF">GCM10022255_058810</name>
</gene>
<dbReference type="SUPFAM" id="SSF51430">
    <property type="entry name" value="NAD(P)-linked oxidoreductase"/>
    <property type="match status" value="1"/>
</dbReference>
<evidence type="ECO:0000259" key="4">
    <source>
        <dbReference type="Pfam" id="PF00248"/>
    </source>
</evidence>
<accession>A0ABP8DF00</accession>
<dbReference type="Gene3D" id="3.20.20.100">
    <property type="entry name" value="NADP-dependent oxidoreductase domain"/>
    <property type="match status" value="1"/>
</dbReference>
<dbReference type="RefSeq" id="WP_345131402.1">
    <property type="nucleotide sequence ID" value="NZ_BAABAT010000018.1"/>
</dbReference>
<dbReference type="PANTHER" id="PTHR43827:SF3">
    <property type="entry name" value="NADP-DEPENDENT OXIDOREDUCTASE DOMAIN-CONTAINING PROTEIN"/>
    <property type="match status" value="1"/>
</dbReference>
<keyword evidence="3" id="KW-0560">Oxidoreductase</keyword>
<keyword evidence="6" id="KW-1185">Reference proteome</keyword>
<sequence>MTVADATGPGDTVVIGDKVPMPVLGLGVFQLSGRQVRTSVAAAVDAGYRHVDTASIYGNEADVGRAARDAPGGGVFVTTKLWNSDQGAGSVRPAFERSRRALGVDVVDLYLIHWPVPRLRLDSWQVMEELLEEGKVRAIGVSNYMERHLDELLAVAKHPPAVNQIELSPFCYRSRAAVVERCRQAGIVVQSFSPLTQGRMLRDPGVAAVAGRHRRSAAQVLIRWALQKGVVPLPRSTNPQRIAANADVFGFALTDDDMAVLDGLDRNLVVQPGWDPTGAP</sequence>
<reference evidence="6" key="1">
    <citation type="journal article" date="2019" name="Int. J. Syst. Evol. Microbiol.">
        <title>The Global Catalogue of Microorganisms (GCM) 10K type strain sequencing project: providing services to taxonomists for standard genome sequencing and annotation.</title>
        <authorList>
            <consortium name="The Broad Institute Genomics Platform"/>
            <consortium name="The Broad Institute Genome Sequencing Center for Infectious Disease"/>
            <person name="Wu L."/>
            <person name="Ma J."/>
        </authorList>
    </citation>
    <scope>NUCLEOTIDE SEQUENCE [LARGE SCALE GENOMIC DNA]</scope>
    <source>
        <strain evidence="6">JCM 17441</strain>
    </source>
</reference>
<dbReference type="Pfam" id="PF00248">
    <property type="entry name" value="Aldo_ket_red"/>
    <property type="match status" value="1"/>
</dbReference>
<dbReference type="PROSITE" id="PS00062">
    <property type="entry name" value="ALDOKETO_REDUCTASE_2"/>
    <property type="match status" value="1"/>
</dbReference>
<keyword evidence="2" id="KW-0521">NADP</keyword>
<dbReference type="EMBL" id="BAABAT010000018">
    <property type="protein sequence ID" value="GAA4254369.1"/>
    <property type="molecule type" value="Genomic_DNA"/>
</dbReference>
<dbReference type="PIRSF" id="PIRSF000097">
    <property type="entry name" value="AKR"/>
    <property type="match status" value="1"/>
</dbReference>
<evidence type="ECO:0000256" key="1">
    <source>
        <dbReference type="ARBA" id="ARBA00007905"/>
    </source>
</evidence>
<evidence type="ECO:0000256" key="3">
    <source>
        <dbReference type="ARBA" id="ARBA00023002"/>
    </source>
</evidence>
<comment type="caution">
    <text evidence="5">The sequence shown here is derived from an EMBL/GenBank/DDBJ whole genome shotgun (WGS) entry which is preliminary data.</text>
</comment>
<feature type="domain" description="NADP-dependent oxidoreductase" evidence="4">
    <location>
        <begin position="25"/>
        <end position="265"/>
    </location>
</feature>
<dbReference type="PROSITE" id="PS00798">
    <property type="entry name" value="ALDOKETO_REDUCTASE_1"/>
    <property type="match status" value="1"/>
</dbReference>
<evidence type="ECO:0000313" key="5">
    <source>
        <dbReference type="EMBL" id="GAA4254369.1"/>
    </source>
</evidence>
<dbReference type="Proteomes" id="UP001500620">
    <property type="component" value="Unassembled WGS sequence"/>
</dbReference>
<protein>
    <submittedName>
        <fullName evidence="5">Aldo/keto reductase</fullName>
    </submittedName>
</protein>
<evidence type="ECO:0000256" key="2">
    <source>
        <dbReference type="ARBA" id="ARBA00022857"/>
    </source>
</evidence>
<dbReference type="PANTHER" id="PTHR43827">
    <property type="entry name" value="2,5-DIKETO-D-GLUCONIC ACID REDUCTASE"/>
    <property type="match status" value="1"/>
</dbReference>
<organism evidence="5 6">
    <name type="scientific">Dactylosporangium darangshiense</name>
    <dbReference type="NCBI Taxonomy" id="579108"/>
    <lineage>
        <taxon>Bacteria</taxon>
        <taxon>Bacillati</taxon>
        <taxon>Actinomycetota</taxon>
        <taxon>Actinomycetes</taxon>
        <taxon>Micromonosporales</taxon>
        <taxon>Micromonosporaceae</taxon>
        <taxon>Dactylosporangium</taxon>
    </lineage>
</organism>
<dbReference type="CDD" id="cd19071">
    <property type="entry name" value="AKR_AKR1-5-like"/>
    <property type="match status" value="1"/>
</dbReference>